<proteinExistence type="predicted"/>
<protein>
    <submittedName>
        <fullName evidence="1">Uncharacterized protein</fullName>
    </submittedName>
</protein>
<dbReference type="Proteomes" id="UP001148737">
    <property type="component" value="Unassembled WGS sequence"/>
</dbReference>
<organism evidence="1 2">
    <name type="scientific">Lecanicillium saksenae</name>
    <dbReference type="NCBI Taxonomy" id="468837"/>
    <lineage>
        <taxon>Eukaryota</taxon>
        <taxon>Fungi</taxon>
        <taxon>Dikarya</taxon>
        <taxon>Ascomycota</taxon>
        <taxon>Pezizomycotina</taxon>
        <taxon>Sordariomycetes</taxon>
        <taxon>Hypocreomycetidae</taxon>
        <taxon>Hypocreales</taxon>
        <taxon>Cordycipitaceae</taxon>
        <taxon>Lecanicillium</taxon>
    </lineage>
</organism>
<accession>A0ACC1QHP5</accession>
<reference evidence="1" key="1">
    <citation type="submission" date="2022-07" db="EMBL/GenBank/DDBJ databases">
        <title>Genome Sequence of Lecanicillium saksenae.</title>
        <authorList>
            <person name="Buettner E."/>
        </authorList>
    </citation>
    <scope>NUCLEOTIDE SEQUENCE</scope>
    <source>
        <strain evidence="1">VT-O1</strain>
    </source>
</reference>
<evidence type="ECO:0000313" key="2">
    <source>
        <dbReference type="Proteomes" id="UP001148737"/>
    </source>
</evidence>
<dbReference type="EMBL" id="JANAKD010002456">
    <property type="protein sequence ID" value="KAJ3473563.1"/>
    <property type="molecule type" value="Genomic_DNA"/>
</dbReference>
<keyword evidence="2" id="KW-1185">Reference proteome</keyword>
<evidence type="ECO:0000313" key="1">
    <source>
        <dbReference type="EMBL" id="KAJ3473563.1"/>
    </source>
</evidence>
<gene>
    <name evidence="1" type="ORF">NLG97_g10241</name>
</gene>
<comment type="caution">
    <text evidence="1">The sequence shown here is derived from an EMBL/GenBank/DDBJ whole genome shotgun (WGS) entry which is preliminary data.</text>
</comment>
<sequence length="284" mass="30880">MDTTYSGKALHLPAEAATGGSISNFNNKQSVFQDEIRCDDANTFSHAALQAGNVDEAPATWTYKCAGKCGRSTAACVKELQSQVAELRATADDVAAKHALCTGTVALPQQRQRDARAVAVAAQPAQAVTGARRCATDKTGPGPVESFKQPARRCKLRRILSAEADRILVDVGRLTTNEPGAVLNTYETDGTVRPLPIHEYDSCYTDLEIVAATFIEYQPDGSWREACTDRLYASDDQESVQASPYIPIEQRPGPEEVRLNDLDAEFKVVRPPLGGWRPWLETAL</sequence>
<name>A0ACC1QHP5_9HYPO</name>